<reference evidence="2 3" key="1">
    <citation type="journal article" date="2012" name="Genome Biol.">
        <title>Sequencing three crocodilian genomes to illuminate the evolution of archosaurs and amniotes.</title>
        <authorList>
            <person name="St John J.A."/>
            <person name="Braun E.L."/>
            <person name="Isberg S.R."/>
            <person name="Miles L.G."/>
            <person name="Chong A.Y."/>
            <person name="Gongora J."/>
            <person name="Dalzell P."/>
            <person name="Moran C."/>
            <person name="Bed'hom B."/>
            <person name="Abzhanov A."/>
            <person name="Burgess S.C."/>
            <person name="Cooksey A.M."/>
            <person name="Castoe T.A."/>
            <person name="Crawford N.G."/>
            <person name="Densmore L.D."/>
            <person name="Drew J.C."/>
            <person name="Edwards S.V."/>
            <person name="Faircloth B.C."/>
            <person name="Fujita M.K."/>
            <person name="Greenwold M.J."/>
            <person name="Hoffmann F.G."/>
            <person name="Howard J.M."/>
            <person name="Iguchi T."/>
            <person name="Janes D.E."/>
            <person name="Khan S.Y."/>
            <person name="Kohno S."/>
            <person name="de Koning A.J."/>
            <person name="Lance S.L."/>
            <person name="McCarthy F.M."/>
            <person name="McCormack J.E."/>
            <person name="Merchant M.E."/>
            <person name="Peterson D.G."/>
            <person name="Pollock D.D."/>
            <person name="Pourmand N."/>
            <person name="Raney B.J."/>
            <person name="Roessler K.A."/>
            <person name="Sanford J.R."/>
            <person name="Sawyer R.H."/>
            <person name="Schmidt C.J."/>
            <person name="Triplett E.W."/>
            <person name="Tuberville T.D."/>
            <person name="Venegas-Anaya M."/>
            <person name="Howard J.T."/>
            <person name="Jarvis E.D."/>
            <person name="Guillette L.J.Jr."/>
            <person name="Glenn T.C."/>
            <person name="Green R.E."/>
            <person name="Ray D.A."/>
        </authorList>
    </citation>
    <scope>NUCLEOTIDE SEQUENCE [LARGE SCALE GENOMIC DNA]</scope>
    <source>
        <strain evidence="2">KSC_2009_1</strain>
    </source>
</reference>
<sequence>MVPGPGQGLAISLAQDFSDLRDPLQVLRRSSRSFAGPQTVFEILCRTSVVFEIRCRSSDGLWDPLQGLRRGSPSWSGRRLSNGKSRPSRWCR</sequence>
<protein>
    <submittedName>
        <fullName evidence="2">Uncharacterized protein</fullName>
    </submittedName>
</protein>
<gene>
    <name evidence="2" type="ORF">Y1Q_0020474</name>
</gene>
<dbReference type="AlphaFoldDB" id="A0A151NVF5"/>
<evidence type="ECO:0000256" key="1">
    <source>
        <dbReference type="SAM" id="MobiDB-lite"/>
    </source>
</evidence>
<dbReference type="EMBL" id="AKHW03001812">
    <property type="protein sequence ID" value="KYO40892.1"/>
    <property type="molecule type" value="Genomic_DNA"/>
</dbReference>
<accession>A0A151NVF5</accession>
<comment type="caution">
    <text evidence="2">The sequence shown here is derived from an EMBL/GenBank/DDBJ whole genome shotgun (WGS) entry which is preliminary data.</text>
</comment>
<name>A0A151NVF5_ALLMI</name>
<proteinExistence type="predicted"/>
<keyword evidence="3" id="KW-1185">Reference proteome</keyword>
<evidence type="ECO:0000313" key="2">
    <source>
        <dbReference type="EMBL" id="KYO40892.1"/>
    </source>
</evidence>
<evidence type="ECO:0000313" key="3">
    <source>
        <dbReference type="Proteomes" id="UP000050525"/>
    </source>
</evidence>
<organism evidence="2 3">
    <name type="scientific">Alligator mississippiensis</name>
    <name type="common">American alligator</name>
    <dbReference type="NCBI Taxonomy" id="8496"/>
    <lineage>
        <taxon>Eukaryota</taxon>
        <taxon>Metazoa</taxon>
        <taxon>Chordata</taxon>
        <taxon>Craniata</taxon>
        <taxon>Vertebrata</taxon>
        <taxon>Euteleostomi</taxon>
        <taxon>Archelosauria</taxon>
        <taxon>Archosauria</taxon>
        <taxon>Crocodylia</taxon>
        <taxon>Alligatoridae</taxon>
        <taxon>Alligatorinae</taxon>
        <taxon>Alligator</taxon>
    </lineage>
</organism>
<feature type="region of interest" description="Disordered" evidence="1">
    <location>
        <begin position="72"/>
        <end position="92"/>
    </location>
</feature>
<dbReference type="Proteomes" id="UP000050525">
    <property type="component" value="Unassembled WGS sequence"/>
</dbReference>